<dbReference type="Gene3D" id="1.10.10.10">
    <property type="entry name" value="Winged helix-like DNA-binding domain superfamily/Winged helix DNA-binding domain"/>
    <property type="match status" value="1"/>
</dbReference>
<dbReference type="InterPro" id="IPR036388">
    <property type="entry name" value="WH-like_DNA-bd_sf"/>
</dbReference>
<reference evidence="1 2" key="1">
    <citation type="submission" date="2017-10" db="EMBL/GenBank/DDBJ databases">
        <title>Comparative genomics between pathogenic Norcardia.</title>
        <authorList>
            <person name="Zeng L."/>
        </authorList>
    </citation>
    <scope>NUCLEOTIDE SEQUENCE [LARGE SCALE GENOMIC DNA]</scope>
    <source>
        <strain evidence="1 2">NC_YFY_NT001</strain>
    </source>
</reference>
<gene>
    <name evidence="1" type="ORF">CRH09_20230</name>
</gene>
<dbReference type="GeneID" id="88359687"/>
<organism evidence="1 2">
    <name type="scientific">Nocardia terpenica</name>
    <dbReference type="NCBI Taxonomy" id="455432"/>
    <lineage>
        <taxon>Bacteria</taxon>
        <taxon>Bacillati</taxon>
        <taxon>Actinomycetota</taxon>
        <taxon>Actinomycetes</taxon>
        <taxon>Mycobacteriales</taxon>
        <taxon>Nocardiaceae</taxon>
        <taxon>Nocardia</taxon>
    </lineage>
</organism>
<dbReference type="InterPro" id="IPR036390">
    <property type="entry name" value="WH_DNA-bd_sf"/>
</dbReference>
<dbReference type="Proteomes" id="UP000221961">
    <property type="component" value="Chromosome"/>
</dbReference>
<dbReference type="KEGG" id="ntp:CRH09_20230"/>
<evidence type="ECO:0000313" key="2">
    <source>
        <dbReference type="Proteomes" id="UP000221961"/>
    </source>
</evidence>
<dbReference type="EMBL" id="CP023778">
    <property type="protein sequence ID" value="ATL68166.1"/>
    <property type="molecule type" value="Genomic_DNA"/>
</dbReference>
<protein>
    <submittedName>
        <fullName evidence="1">Uncharacterized protein</fullName>
    </submittedName>
</protein>
<sequence length="187" mass="20371">MDEKTIGDQQVRVLALVAESANGCTAWDIATRLGKISSSGTTKSLKTMQRDGLVAGVRPAGPRSRPVWTVTEEGRRVWERTRTRRAEQQQAGAGLQAVVYGFVAGSAASFVLPEDTAALEEWVARCRARAADPVAFDTRHALVAEHLRRAREVNACGMYPALTWSETDTPVTVSYFQYPHPAVTGGR</sequence>
<proteinExistence type="predicted"/>
<dbReference type="AlphaFoldDB" id="A0A291RKQ6"/>
<dbReference type="RefSeq" id="WP_098695267.1">
    <property type="nucleotide sequence ID" value="NZ_CP023778.1"/>
</dbReference>
<dbReference type="SUPFAM" id="SSF46785">
    <property type="entry name" value="Winged helix' DNA-binding domain"/>
    <property type="match status" value="1"/>
</dbReference>
<evidence type="ECO:0000313" key="1">
    <source>
        <dbReference type="EMBL" id="ATL68166.1"/>
    </source>
</evidence>
<accession>A0A291RKQ6</accession>
<name>A0A291RKQ6_9NOCA</name>